<evidence type="ECO:0000256" key="1">
    <source>
        <dbReference type="ARBA" id="ARBA00022450"/>
    </source>
</evidence>
<organism evidence="4 5">
    <name type="scientific">Thermomonospora echinospora</name>
    <dbReference type="NCBI Taxonomy" id="1992"/>
    <lineage>
        <taxon>Bacteria</taxon>
        <taxon>Bacillati</taxon>
        <taxon>Actinomycetota</taxon>
        <taxon>Actinomycetes</taxon>
        <taxon>Streptosporangiales</taxon>
        <taxon>Thermomonosporaceae</taxon>
        <taxon>Thermomonospora</taxon>
    </lineage>
</organism>
<dbReference type="Gene3D" id="1.10.1200.10">
    <property type="entry name" value="ACP-like"/>
    <property type="match status" value="1"/>
</dbReference>
<name>A0A1H6DF23_9ACTN</name>
<gene>
    <name evidence="4" type="ORF">SAMN04489712_11644</name>
</gene>
<dbReference type="CDD" id="cd05930">
    <property type="entry name" value="A_NRPS"/>
    <property type="match status" value="1"/>
</dbReference>
<dbReference type="PROSITE" id="PS50075">
    <property type="entry name" value="CARRIER"/>
    <property type="match status" value="1"/>
</dbReference>
<dbReference type="InterPro" id="IPR009081">
    <property type="entry name" value="PP-bd_ACP"/>
</dbReference>
<dbReference type="Pfam" id="PF00550">
    <property type="entry name" value="PP-binding"/>
    <property type="match status" value="1"/>
</dbReference>
<dbReference type="Pfam" id="PF13193">
    <property type="entry name" value="AMP-binding_C"/>
    <property type="match status" value="1"/>
</dbReference>
<dbReference type="InterPro" id="IPR020845">
    <property type="entry name" value="AMP-binding_CS"/>
</dbReference>
<protein>
    <submittedName>
        <fullName evidence="4">Amino acid adenylation domain-containing protein</fullName>
    </submittedName>
</protein>
<dbReference type="Pfam" id="PF00501">
    <property type="entry name" value="AMP-binding"/>
    <property type="match status" value="1"/>
</dbReference>
<accession>A0A1H6DF23</accession>
<dbReference type="Gene3D" id="3.40.50.980">
    <property type="match status" value="2"/>
</dbReference>
<dbReference type="Gene3D" id="3.30.300.30">
    <property type="match status" value="1"/>
</dbReference>
<keyword evidence="5" id="KW-1185">Reference proteome</keyword>
<proteinExistence type="predicted"/>
<reference evidence="5" key="1">
    <citation type="submission" date="2016-10" db="EMBL/GenBank/DDBJ databases">
        <authorList>
            <person name="Varghese N."/>
            <person name="Submissions S."/>
        </authorList>
    </citation>
    <scope>NUCLEOTIDE SEQUENCE [LARGE SCALE GENOMIC DNA]</scope>
    <source>
        <strain evidence="5">DSM 43163</strain>
    </source>
</reference>
<keyword evidence="1" id="KW-0596">Phosphopantetheine</keyword>
<dbReference type="GO" id="GO:0031177">
    <property type="term" value="F:phosphopantetheine binding"/>
    <property type="evidence" value="ECO:0007669"/>
    <property type="project" value="InterPro"/>
</dbReference>
<dbReference type="InterPro" id="IPR000873">
    <property type="entry name" value="AMP-dep_synth/lig_dom"/>
</dbReference>
<dbReference type="OrthoDB" id="3802848at2"/>
<dbReference type="InterPro" id="IPR045851">
    <property type="entry name" value="AMP-bd_C_sf"/>
</dbReference>
<dbReference type="PANTHER" id="PTHR45527">
    <property type="entry name" value="NONRIBOSOMAL PEPTIDE SYNTHETASE"/>
    <property type="match status" value="1"/>
</dbReference>
<dbReference type="Proteomes" id="UP000236723">
    <property type="component" value="Unassembled WGS sequence"/>
</dbReference>
<feature type="domain" description="Carrier" evidence="3">
    <location>
        <begin position="521"/>
        <end position="596"/>
    </location>
</feature>
<evidence type="ECO:0000313" key="4">
    <source>
        <dbReference type="EMBL" id="SEG83662.1"/>
    </source>
</evidence>
<dbReference type="EMBL" id="FNVO01000016">
    <property type="protein sequence ID" value="SEG83662.1"/>
    <property type="molecule type" value="Genomic_DNA"/>
</dbReference>
<dbReference type="NCBIfam" id="TIGR01733">
    <property type="entry name" value="AA-adenyl-dom"/>
    <property type="match status" value="1"/>
</dbReference>
<dbReference type="InterPro" id="IPR010071">
    <property type="entry name" value="AA_adenyl_dom"/>
</dbReference>
<dbReference type="AlphaFoldDB" id="A0A1H6DF23"/>
<dbReference type="Gene3D" id="2.30.38.10">
    <property type="entry name" value="Luciferase, Domain 3"/>
    <property type="match status" value="1"/>
</dbReference>
<dbReference type="InterPro" id="IPR025110">
    <property type="entry name" value="AMP-bd_C"/>
</dbReference>
<sequence>MPIQHDLEGVLSLPAAFEEAVREAGDRTALEYGDTVLGYRELNARANRVARRLRQHGVDAQTRVALHMVRSPELYVVLLALLKAGACVVPLNPSHPVAVRQAVLEEAAASLVVRDRDDDLETTVPALEAAALIEESAGLEEENLALEVDPESTAFILFTSGSTGRPKGVRIAHRGISRVAQHTGEVTVEPGDAFLQLAAVSFAASTTDIWLSLLHGARLVVPPPGLPALPELARTIVDRGITFLNLPCGLFNLLVTGHCDALRRVRVIIVSGEFPSPPHLAKALAATDATVYNAFGCTENSALTAVHRVTPEELDQGGAVPVGRPLPGVTMRVLGEDLRPRPVGEVGEMCLGGAGVAQGYLDRSEPAARKFAADPERPGALLLRTGDLARQTPAGEIVLVGRTDQMVKIRGHRVETREVELAIKRIEAVDQAAVTAVDAADNARELVAFYTTRTGAPLAVGDLLAGLRDRLPDYMHPVRFHHLAELPVNVNGKLDRRALREPDRDAGPAPAATADTAGTAAVADPLASVVAGLFRDIAGVTDFGVTDSFLAAGGTSLHFIQLAAGLQRALGAAVQAEDVFQHDSPEALARHIEAVRDGATAAPGR</sequence>
<dbReference type="SUPFAM" id="SSF56801">
    <property type="entry name" value="Acetyl-CoA synthetase-like"/>
    <property type="match status" value="1"/>
</dbReference>
<evidence type="ECO:0000259" key="3">
    <source>
        <dbReference type="PROSITE" id="PS50075"/>
    </source>
</evidence>
<dbReference type="InterPro" id="IPR020806">
    <property type="entry name" value="PKS_PP-bd"/>
</dbReference>
<dbReference type="GO" id="GO:0043041">
    <property type="term" value="P:amino acid activation for nonribosomal peptide biosynthetic process"/>
    <property type="evidence" value="ECO:0007669"/>
    <property type="project" value="TreeGrafter"/>
</dbReference>
<dbReference type="GO" id="GO:0044550">
    <property type="term" value="P:secondary metabolite biosynthetic process"/>
    <property type="evidence" value="ECO:0007669"/>
    <property type="project" value="TreeGrafter"/>
</dbReference>
<dbReference type="PANTHER" id="PTHR45527:SF1">
    <property type="entry name" value="FATTY ACID SYNTHASE"/>
    <property type="match status" value="1"/>
</dbReference>
<dbReference type="PROSITE" id="PS00455">
    <property type="entry name" value="AMP_BINDING"/>
    <property type="match status" value="1"/>
</dbReference>
<evidence type="ECO:0000313" key="5">
    <source>
        <dbReference type="Proteomes" id="UP000236723"/>
    </source>
</evidence>
<dbReference type="RefSeq" id="WP_160147131.1">
    <property type="nucleotide sequence ID" value="NZ_FNVO01000016.1"/>
</dbReference>
<dbReference type="SUPFAM" id="SSF47336">
    <property type="entry name" value="ACP-like"/>
    <property type="match status" value="1"/>
</dbReference>
<evidence type="ECO:0000256" key="2">
    <source>
        <dbReference type="ARBA" id="ARBA00022553"/>
    </source>
</evidence>
<dbReference type="InterPro" id="IPR036736">
    <property type="entry name" value="ACP-like_sf"/>
</dbReference>
<keyword evidence="2" id="KW-0597">Phosphoprotein</keyword>
<dbReference type="SMART" id="SM00823">
    <property type="entry name" value="PKS_PP"/>
    <property type="match status" value="1"/>
</dbReference>
<dbReference type="GO" id="GO:0005737">
    <property type="term" value="C:cytoplasm"/>
    <property type="evidence" value="ECO:0007669"/>
    <property type="project" value="TreeGrafter"/>
</dbReference>